<proteinExistence type="predicted"/>
<gene>
    <name evidence="2" type="primary">RvY_11703-1</name>
    <name evidence="2" type="synonym">RvY_11703.1</name>
    <name evidence="2" type="ORF">RvY_11703</name>
</gene>
<evidence type="ECO:0000256" key="1">
    <source>
        <dbReference type="SAM" id="Phobius"/>
    </source>
</evidence>
<reference evidence="2 3" key="1">
    <citation type="journal article" date="2016" name="Nat. Commun.">
        <title>Extremotolerant tardigrade genome and improved radiotolerance of human cultured cells by tardigrade-unique protein.</title>
        <authorList>
            <person name="Hashimoto T."/>
            <person name="Horikawa D.D."/>
            <person name="Saito Y."/>
            <person name="Kuwahara H."/>
            <person name="Kozuka-Hata H."/>
            <person name="Shin-I T."/>
            <person name="Minakuchi Y."/>
            <person name="Ohishi K."/>
            <person name="Motoyama A."/>
            <person name="Aizu T."/>
            <person name="Enomoto A."/>
            <person name="Kondo K."/>
            <person name="Tanaka S."/>
            <person name="Hara Y."/>
            <person name="Koshikawa S."/>
            <person name="Sagara H."/>
            <person name="Miura T."/>
            <person name="Yokobori S."/>
            <person name="Miyagawa K."/>
            <person name="Suzuki Y."/>
            <person name="Kubo T."/>
            <person name="Oyama M."/>
            <person name="Kohara Y."/>
            <person name="Fujiyama A."/>
            <person name="Arakawa K."/>
            <person name="Katayama T."/>
            <person name="Toyoda A."/>
            <person name="Kunieda T."/>
        </authorList>
    </citation>
    <scope>NUCLEOTIDE SEQUENCE [LARGE SCALE GENOMIC DNA]</scope>
    <source>
        <strain evidence="2 3">YOKOZUNA-1</strain>
    </source>
</reference>
<protein>
    <submittedName>
        <fullName evidence="2">Uncharacterized protein</fullName>
    </submittedName>
</protein>
<keyword evidence="3" id="KW-1185">Reference proteome</keyword>
<dbReference type="EMBL" id="BDGG01000006">
    <property type="protein sequence ID" value="GAV00921.1"/>
    <property type="molecule type" value="Genomic_DNA"/>
</dbReference>
<organism evidence="2 3">
    <name type="scientific">Ramazzottius varieornatus</name>
    <name type="common">Water bear</name>
    <name type="synonym">Tardigrade</name>
    <dbReference type="NCBI Taxonomy" id="947166"/>
    <lineage>
        <taxon>Eukaryota</taxon>
        <taxon>Metazoa</taxon>
        <taxon>Ecdysozoa</taxon>
        <taxon>Tardigrada</taxon>
        <taxon>Eutardigrada</taxon>
        <taxon>Parachela</taxon>
        <taxon>Hypsibioidea</taxon>
        <taxon>Ramazzottiidae</taxon>
        <taxon>Ramazzottius</taxon>
    </lineage>
</organism>
<dbReference type="AlphaFoldDB" id="A0A1D1VJ12"/>
<comment type="caution">
    <text evidence="2">The sequence shown here is derived from an EMBL/GenBank/DDBJ whole genome shotgun (WGS) entry which is preliminary data.</text>
</comment>
<evidence type="ECO:0000313" key="2">
    <source>
        <dbReference type="EMBL" id="GAV00921.1"/>
    </source>
</evidence>
<sequence length="139" mass="16396">MHRKHIDMPRYDIAEYLIALFAVSLISIFSIRYLPHILSQRFDIFRYDIGILCRCQHHVQDNLEDNQDITLTRITEQWIRCSEAGRCINRRESRIKLRDETMMCAMGQGRNDLRAQRSSGSIRALGQFRDFFVQLLSGC</sequence>
<accession>A0A1D1VJ12</accession>
<dbReference type="Proteomes" id="UP000186922">
    <property type="component" value="Unassembled WGS sequence"/>
</dbReference>
<keyword evidence="1" id="KW-0812">Transmembrane</keyword>
<name>A0A1D1VJ12_RAMVA</name>
<keyword evidence="1" id="KW-0472">Membrane</keyword>
<evidence type="ECO:0000313" key="3">
    <source>
        <dbReference type="Proteomes" id="UP000186922"/>
    </source>
</evidence>
<keyword evidence="1" id="KW-1133">Transmembrane helix</keyword>
<feature type="transmembrane region" description="Helical" evidence="1">
    <location>
        <begin position="13"/>
        <end position="34"/>
    </location>
</feature>